<organism evidence="8 9">
    <name type="scientific">Bythopirellula polymerisocia</name>
    <dbReference type="NCBI Taxonomy" id="2528003"/>
    <lineage>
        <taxon>Bacteria</taxon>
        <taxon>Pseudomonadati</taxon>
        <taxon>Planctomycetota</taxon>
        <taxon>Planctomycetia</taxon>
        <taxon>Pirellulales</taxon>
        <taxon>Lacipirellulaceae</taxon>
        <taxon>Bythopirellula</taxon>
    </lineage>
</organism>
<keyword evidence="9" id="KW-1185">Reference proteome</keyword>
<dbReference type="PROSITE" id="PS00460">
    <property type="entry name" value="GLUTATHIONE_PEROXID_1"/>
    <property type="match status" value="1"/>
</dbReference>
<gene>
    <name evidence="8" type="primary">gpx1</name>
    <name evidence="8" type="ORF">Pla144_41910</name>
</gene>
<evidence type="ECO:0000313" key="8">
    <source>
        <dbReference type="EMBL" id="TWU22730.1"/>
    </source>
</evidence>
<dbReference type="EMBL" id="SJPS01000007">
    <property type="protein sequence ID" value="TWU22730.1"/>
    <property type="molecule type" value="Genomic_DNA"/>
</dbReference>
<evidence type="ECO:0000256" key="5">
    <source>
        <dbReference type="RuleBase" id="RU000499"/>
    </source>
</evidence>
<dbReference type="InterPro" id="IPR036249">
    <property type="entry name" value="Thioredoxin-like_sf"/>
</dbReference>
<feature type="active site" evidence="4">
    <location>
        <position position="66"/>
    </location>
</feature>
<dbReference type="PANTHER" id="PTHR11592:SF78">
    <property type="entry name" value="GLUTATHIONE PEROXIDASE"/>
    <property type="match status" value="1"/>
</dbReference>
<protein>
    <recommendedName>
        <fullName evidence="5">Glutathione peroxidase</fullName>
    </recommendedName>
</protein>
<feature type="signal peptide" evidence="6">
    <location>
        <begin position="1"/>
        <end position="21"/>
    </location>
</feature>
<evidence type="ECO:0000313" key="9">
    <source>
        <dbReference type="Proteomes" id="UP000318437"/>
    </source>
</evidence>
<evidence type="ECO:0000256" key="3">
    <source>
        <dbReference type="ARBA" id="ARBA00023002"/>
    </source>
</evidence>
<dbReference type="OrthoDB" id="9789406at2"/>
<keyword evidence="2 5" id="KW-0575">Peroxidase</keyword>
<feature type="chain" id="PRO_5023107343" description="Glutathione peroxidase" evidence="6">
    <location>
        <begin position="22"/>
        <end position="201"/>
    </location>
</feature>
<dbReference type="SUPFAM" id="SSF52833">
    <property type="entry name" value="Thioredoxin-like"/>
    <property type="match status" value="1"/>
</dbReference>
<keyword evidence="3 5" id="KW-0560">Oxidoreductase</keyword>
<reference evidence="8 9" key="1">
    <citation type="submission" date="2019-02" db="EMBL/GenBank/DDBJ databases">
        <title>Deep-cultivation of Planctomycetes and their phenomic and genomic characterization uncovers novel biology.</title>
        <authorList>
            <person name="Wiegand S."/>
            <person name="Jogler M."/>
            <person name="Boedeker C."/>
            <person name="Pinto D."/>
            <person name="Vollmers J."/>
            <person name="Rivas-Marin E."/>
            <person name="Kohn T."/>
            <person name="Peeters S.H."/>
            <person name="Heuer A."/>
            <person name="Rast P."/>
            <person name="Oberbeckmann S."/>
            <person name="Bunk B."/>
            <person name="Jeske O."/>
            <person name="Meyerdierks A."/>
            <person name="Storesund J.E."/>
            <person name="Kallscheuer N."/>
            <person name="Luecker S."/>
            <person name="Lage O.M."/>
            <person name="Pohl T."/>
            <person name="Merkel B.J."/>
            <person name="Hornburger P."/>
            <person name="Mueller R.-W."/>
            <person name="Bruemmer F."/>
            <person name="Labrenz M."/>
            <person name="Spormann A.M."/>
            <person name="Op Den Camp H."/>
            <person name="Overmann J."/>
            <person name="Amann R."/>
            <person name="Jetten M.S.M."/>
            <person name="Mascher T."/>
            <person name="Medema M.H."/>
            <person name="Devos D.P."/>
            <person name="Kaster A.-K."/>
            <person name="Ovreas L."/>
            <person name="Rohde M."/>
            <person name="Galperin M.Y."/>
            <person name="Jogler C."/>
        </authorList>
    </citation>
    <scope>NUCLEOTIDE SEQUENCE [LARGE SCALE GENOMIC DNA]</scope>
    <source>
        <strain evidence="8 9">Pla144</strain>
    </source>
</reference>
<dbReference type="GO" id="GO:0034599">
    <property type="term" value="P:cellular response to oxidative stress"/>
    <property type="evidence" value="ECO:0007669"/>
    <property type="project" value="TreeGrafter"/>
</dbReference>
<evidence type="ECO:0000256" key="2">
    <source>
        <dbReference type="ARBA" id="ARBA00022559"/>
    </source>
</evidence>
<dbReference type="PANTHER" id="PTHR11592">
    <property type="entry name" value="GLUTATHIONE PEROXIDASE"/>
    <property type="match status" value="1"/>
</dbReference>
<evidence type="ECO:0000256" key="4">
    <source>
        <dbReference type="PIRSR" id="PIRSR000303-1"/>
    </source>
</evidence>
<dbReference type="InterPro" id="IPR029759">
    <property type="entry name" value="GPX_AS"/>
</dbReference>
<dbReference type="Gene3D" id="3.40.30.10">
    <property type="entry name" value="Glutaredoxin"/>
    <property type="match status" value="1"/>
</dbReference>
<dbReference type="PROSITE" id="PS51355">
    <property type="entry name" value="GLUTATHIONE_PEROXID_3"/>
    <property type="match status" value="1"/>
</dbReference>
<comment type="caution">
    <text evidence="8">The sequence shown here is derived from an EMBL/GenBank/DDBJ whole genome shotgun (WGS) entry which is preliminary data.</text>
</comment>
<name>A0A5C6CDQ8_9BACT</name>
<comment type="similarity">
    <text evidence="1 5">Belongs to the glutathione peroxidase family.</text>
</comment>
<proteinExistence type="inferred from homology"/>
<dbReference type="GO" id="GO:0004601">
    <property type="term" value="F:peroxidase activity"/>
    <property type="evidence" value="ECO:0007669"/>
    <property type="project" value="UniProtKB-KW"/>
</dbReference>
<sequence length="201" mass="22203" precursor="true">MNRSSAIIFVAWFFLATGAGFEPTVQGVQQEGPVLKFKMKSLDGKEVDLSKYAGKVVMVVNVASKCGFTSQYEQLQQLQEKYADSGLAILGFPCNQFSGQEPGTAEEIQEFCRVNYGVKFDLFEKVDVKGDNACELYKELTSLDTKPKGAGDISWNFEKFLIDRDGNVVARFGSRTKPDDPEVVEIIKRELAKAQDTSSAG</sequence>
<dbReference type="PIRSF" id="PIRSF000303">
    <property type="entry name" value="Glutathion_perox"/>
    <property type="match status" value="1"/>
</dbReference>
<dbReference type="PROSITE" id="PS51352">
    <property type="entry name" value="THIOREDOXIN_2"/>
    <property type="match status" value="1"/>
</dbReference>
<dbReference type="PRINTS" id="PR01011">
    <property type="entry name" value="GLUTPROXDASE"/>
</dbReference>
<dbReference type="InterPro" id="IPR000889">
    <property type="entry name" value="Glutathione_peroxidase"/>
</dbReference>
<dbReference type="FunFam" id="3.40.30.10:FF:000010">
    <property type="entry name" value="Glutathione peroxidase"/>
    <property type="match status" value="1"/>
</dbReference>
<dbReference type="InterPro" id="IPR013766">
    <property type="entry name" value="Thioredoxin_domain"/>
</dbReference>
<accession>A0A5C6CDQ8</accession>
<dbReference type="Proteomes" id="UP000318437">
    <property type="component" value="Unassembled WGS sequence"/>
</dbReference>
<evidence type="ECO:0000256" key="1">
    <source>
        <dbReference type="ARBA" id="ARBA00006926"/>
    </source>
</evidence>
<dbReference type="AlphaFoldDB" id="A0A5C6CDQ8"/>
<dbReference type="PROSITE" id="PS00763">
    <property type="entry name" value="GLUTATHIONE_PEROXID_2"/>
    <property type="match status" value="1"/>
</dbReference>
<evidence type="ECO:0000256" key="6">
    <source>
        <dbReference type="SAM" id="SignalP"/>
    </source>
</evidence>
<evidence type="ECO:0000259" key="7">
    <source>
        <dbReference type="PROSITE" id="PS51352"/>
    </source>
</evidence>
<dbReference type="Pfam" id="PF00255">
    <property type="entry name" value="GSHPx"/>
    <property type="match status" value="1"/>
</dbReference>
<dbReference type="InterPro" id="IPR029760">
    <property type="entry name" value="GPX_CS"/>
</dbReference>
<keyword evidence="6" id="KW-0732">Signal</keyword>
<dbReference type="CDD" id="cd00340">
    <property type="entry name" value="GSH_Peroxidase"/>
    <property type="match status" value="1"/>
</dbReference>
<feature type="domain" description="Thioredoxin" evidence="7">
    <location>
        <begin position="28"/>
        <end position="192"/>
    </location>
</feature>